<protein>
    <submittedName>
        <fullName evidence="1">Uncharacterized protein</fullName>
    </submittedName>
</protein>
<name>A0A1F5FUA8_9BACT</name>
<comment type="caution">
    <text evidence="1">The sequence shown here is derived from an EMBL/GenBank/DDBJ whole genome shotgun (WGS) entry which is preliminary data.</text>
</comment>
<proteinExistence type="predicted"/>
<dbReference type="AlphaFoldDB" id="A0A1F5FUA8"/>
<gene>
    <name evidence="1" type="ORF">A2165_01270</name>
</gene>
<organism evidence="1 2">
    <name type="scientific">Candidatus Curtissbacteria bacterium RBG_13_40_7</name>
    <dbReference type="NCBI Taxonomy" id="1797706"/>
    <lineage>
        <taxon>Bacteria</taxon>
        <taxon>Candidatus Curtissiibacteriota</taxon>
    </lineage>
</organism>
<sequence>MSPDQFEQFLLGAAKFLLDPPNMMVRIIPDYEYSETGARVPIHTSEVTDMLGRHAIKAAKQEGVNITALLTSVLQITENDVSRARSLLNKSISPNFKDSYYRYAKSRQFIGLSSLWYPNEEQNRSLTIQLQELAFLVEVDLSNLLPGSKKFDQLILDAFPQVDLEIKILILAYIKDLWLRKQLSEEKIQLVAAEMGFYEDLYEEIKANDPFSPFVANFDAIRFLYELSELKEITKREQITPDELVDCFQRHTQLSRSLTVRELQEARDAAKDHRVALHLERILRERINA</sequence>
<dbReference type="EMBL" id="MFAU01000058">
    <property type="protein sequence ID" value="OGD83154.1"/>
    <property type="molecule type" value="Genomic_DNA"/>
</dbReference>
<reference evidence="1 2" key="1">
    <citation type="journal article" date="2016" name="Nat. Commun.">
        <title>Thousands of microbial genomes shed light on interconnected biogeochemical processes in an aquifer system.</title>
        <authorList>
            <person name="Anantharaman K."/>
            <person name="Brown C.T."/>
            <person name="Hug L.A."/>
            <person name="Sharon I."/>
            <person name="Castelle C.J."/>
            <person name="Probst A.J."/>
            <person name="Thomas B.C."/>
            <person name="Singh A."/>
            <person name="Wilkins M.J."/>
            <person name="Karaoz U."/>
            <person name="Brodie E.L."/>
            <person name="Williams K.H."/>
            <person name="Hubbard S.S."/>
            <person name="Banfield J.F."/>
        </authorList>
    </citation>
    <scope>NUCLEOTIDE SEQUENCE [LARGE SCALE GENOMIC DNA]</scope>
</reference>
<accession>A0A1F5FUA8</accession>
<evidence type="ECO:0000313" key="1">
    <source>
        <dbReference type="EMBL" id="OGD83154.1"/>
    </source>
</evidence>
<evidence type="ECO:0000313" key="2">
    <source>
        <dbReference type="Proteomes" id="UP000179252"/>
    </source>
</evidence>
<dbReference type="Proteomes" id="UP000179252">
    <property type="component" value="Unassembled WGS sequence"/>
</dbReference>